<name>A0AAX3WB72_METEX</name>
<evidence type="ECO:0000256" key="1">
    <source>
        <dbReference type="SAM" id="MobiDB-lite"/>
    </source>
</evidence>
<evidence type="ECO:0000256" key="2">
    <source>
        <dbReference type="SAM" id="Phobius"/>
    </source>
</evidence>
<feature type="transmembrane region" description="Helical" evidence="2">
    <location>
        <begin position="20"/>
        <end position="39"/>
    </location>
</feature>
<evidence type="ECO:0000313" key="4">
    <source>
        <dbReference type="Proteomes" id="UP001223720"/>
    </source>
</evidence>
<keyword evidence="2" id="KW-1133">Transmembrane helix</keyword>
<accession>A0AAX3WB72</accession>
<feature type="compositionally biased region" description="Basic and acidic residues" evidence="1">
    <location>
        <begin position="92"/>
        <end position="109"/>
    </location>
</feature>
<dbReference type="Proteomes" id="UP001223720">
    <property type="component" value="Chromosome"/>
</dbReference>
<reference evidence="3" key="1">
    <citation type="journal article" date="2022" name="Biotechnol. Bioprocess Eng.">
        <title>Pan-genome Analysis Reveals Comparative Genomic Features of Central Metabolic Pathways in Methylorubrum extorquens.</title>
        <authorList>
            <person name="Lee G.M."/>
            <person name="Scott-Nevros Z.K."/>
            <person name="Lee S.-M."/>
            <person name="Kim D."/>
        </authorList>
    </citation>
    <scope>NUCLEOTIDE SEQUENCE</scope>
    <source>
        <strain evidence="3">ATCC 55366</strain>
    </source>
</reference>
<protein>
    <submittedName>
        <fullName evidence="3">Uncharacterized protein</fullName>
    </submittedName>
</protein>
<dbReference type="AlphaFoldDB" id="A0AAX3WB72"/>
<gene>
    <name evidence="3" type="ORF">KEC54_20060</name>
</gene>
<dbReference type="RefSeq" id="WP_283535246.1">
    <property type="nucleotide sequence ID" value="NZ_CP073633.1"/>
</dbReference>
<dbReference type="EMBL" id="CP073633">
    <property type="protein sequence ID" value="WHQ68641.1"/>
    <property type="molecule type" value="Genomic_DNA"/>
</dbReference>
<evidence type="ECO:0000313" key="3">
    <source>
        <dbReference type="EMBL" id="WHQ68641.1"/>
    </source>
</evidence>
<organism evidence="3 4">
    <name type="scientific">Methylorubrum extorquens</name>
    <name type="common">Methylobacterium dichloromethanicum</name>
    <name type="synonym">Methylobacterium extorquens</name>
    <dbReference type="NCBI Taxonomy" id="408"/>
    <lineage>
        <taxon>Bacteria</taxon>
        <taxon>Pseudomonadati</taxon>
        <taxon>Pseudomonadota</taxon>
        <taxon>Alphaproteobacteria</taxon>
        <taxon>Hyphomicrobiales</taxon>
        <taxon>Methylobacteriaceae</taxon>
        <taxon>Methylorubrum</taxon>
    </lineage>
</organism>
<feature type="region of interest" description="Disordered" evidence="1">
    <location>
        <begin position="86"/>
        <end position="109"/>
    </location>
</feature>
<keyword evidence="2" id="KW-0812">Transmembrane</keyword>
<keyword evidence="2" id="KW-0472">Membrane</keyword>
<sequence>MSLAEHWTTAVTALTPYKEAIGGTSALLAAVVAGVWGVLKQRKRPDATFTEQAAYQPRAATVRLHPEDREALGDLREDLKDLTRAVRGHTGAVEDHGEVIARHGRRKPE</sequence>
<proteinExistence type="predicted"/>